<dbReference type="InterPro" id="IPR032135">
    <property type="entry name" value="DUF4817"/>
</dbReference>
<dbReference type="InterPro" id="IPR036397">
    <property type="entry name" value="RNaseH_sf"/>
</dbReference>
<accession>A0ABQ9H603</accession>
<keyword evidence="3" id="KW-1185">Reference proteome</keyword>
<dbReference type="Proteomes" id="UP001159363">
    <property type="component" value="Chromosome 6"/>
</dbReference>
<dbReference type="Pfam" id="PF16087">
    <property type="entry name" value="DUF4817"/>
    <property type="match status" value="1"/>
</dbReference>
<dbReference type="PANTHER" id="PTHR47326">
    <property type="entry name" value="TRANSPOSABLE ELEMENT TC3 TRANSPOSASE-LIKE PROTEIN"/>
    <property type="match status" value="1"/>
</dbReference>
<dbReference type="Gene3D" id="3.30.420.10">
    <property type="entry name" value="Ribonuclease H-like superfamily/Ribonuclease H"/>
    <property type="match status" value="1"/>
</dbReference>
<dbReference type="PANTHER" id="PTHR47326:SF1">
    <property type="entry name" value="HTH PSQ-TYPE DOMAIN-CONTAINING PROTEIN"/>
    <property type="match status" value="1"/>
</dbReference>
<name>A0ABQ9H603_9NEOP</name>
<feature type="domain" description="DUF4817" evidence="1">
    <location>
        <begin position="5"/>
        <end position="57"/>
    </location>
</feature>
<evidence type="ECO:0000259" key="1">
    <source>
        <dbReference type="Pfam" id="PF16087"/>
    </source>
</evidence>
<reference evidence="2 3" key="1">
    <citation type="submission" date="2023-02" db="EMBL/GenBank/DDBJ databases">
        <title>LHISI_Scaffold_Assembly.</title>
        <authorList>
            <person name="Stuart O.P."/>
            <person name="Cleave R."/>
            <person name="Magrath M.J.L."/>
            <person name="Mikheyev A.S."/>
        </authorList>
    </citation>
    <scope>NUCLEOTIDE SEQUENCE [LARGE SCALE GENOMIC DNA]</scope>
    <source>
        <strain evidence="2">Daus_M_001</strain>
        <tissue evidence="2">Leg muscle</tissue>
    </source>
</reference>
<gene>
    <name evidence="2" type="ORF">PR048_020295</name>
</gene>
<comment type="caution">
    <text evidence="2">The sequence shown here is derived from an EMBL/GenBank/DDBJ whole genome shotgun (WGS) entry which is preliminary data.</text>
</comment>
<sequence>MVFSQEQRVFIVEHYFATRSYARDADEFRLRYPDAAVPNNAKIRRLINRFRESGSVADKKRSARRAILTEAKLAEVERTKLQSLSKSLRDGQLKQAFRTNWIRYSSLTKPGLSGYANSQNSRIWSSANPHVLHEKPLHCQKIGVWCAVSRRRIVGPLFFFETVNSGVYQDIVGSSKTAPHATLRMQPCCYCANSSVTVSLRQGYGPRVHQICRLQIFSLGVPVNQCLQKPSAYNRGLKRET</sequence>
<evidence type="ECO:0000313" key="2">
    <source>
        <dbReference type="EMBL" id="KAJ8879687.1"/>
    </source>
</evidence>
<organism evidence="2 3">
    <name type="scientific">Dryococelus australis</name>
    <dbReference type="NCBI Taxonomy" id="614101"/>
    <lineage>
        <taxon>Eukaryota</taxon>
        <taxon>Metazoa</taxon>
        <taxon>Ecdysozoa</taxon>
        <taxon>Arthropoda</taxon>
        <taxon>Hexapoda</taxon>
        <taxon>Insecta</taxon>
        <taxon>Pterygota</taxon>
        <taxon>Neoptera</taxon>
        <taxon>Polyneoptera</taxon>
        <taxon>Phasmatodea</taxon>
        <taxon>Verophasmatodea</taxon>
        <taxon>Anareolatae</taxon>
        <taxon>Phasmatidae</taxon>
        <taxon>Eurycanthinae</taxon>
        <taxon>Dryococelus</taxon>
    </lineage>
</organism>
<evidence type="ECO:0000313" key="3">
    <source>
        <dbReference type="Proteomes" id="UP001159363"/>
    </source>
</evidence>
<protein>
    <recommendedName>
        <fullName evidence="1">DUF4817 domain-containing protein</fullName>
    </recommendedName>
</protein>
<dbReference type="EMBL" id="JARBHB010000007">
    <property type="protein sequence ID" value="KAJ8879687.1"/>
    <property type="molecule type" value="Genomic_DNA"/>
</dbReference>
<proteinExistence type="predicted"/>